<dbReference type="Gene3D" id="3.30.1300.10">
    <property type="entry name" value="Pantoate-beta-alanine ligase, C-terminal domain"/>
    <property type="match status" value="1"/>
</dbReference>
<evidence type="ECO:0000313" key="10">
    <source>
        <dbReference type="Proteomes" id="UP001209885"/>
    </source>
</evidence>
<sequence length="282" mass="31897">MEVFSSIETYSKWWKAQPKNLTLGFVPTMGALHQGHVSLIKESKKHSDLTIASIFVNPTQFNDPNDLLKYPRTPEKDIEALHEAGCDVLFMPSSEEIYNNKYNITINPGPSAEILEGSFRPGHFKGVLQIVSKLFNIIRPDIGLFGNKDLQQLQLIKKMVLSLNYQIDIKGVDTVREESGLAMSSRNVRLDSKERDQALQLIKNLNFARQMWEKGEELAKIKSAVKENFGNFGSLKLEYFEAVEPEAFEIVNSREDLNSQVAFCVAAYVGDVRLIDNIVIDN</sequence>
<evidence type="ECO:0000256" key="5">
    <source>
        <dbReference type="ARBA" id="ARBA00022741"/>
    </source>
</evidence>
<dbReference type="PANTHER" id="PTHR21299">
    <property type="entry name" value="CYTIDYLATE KINASE/PANTOATE-BETA-ALANINE LIGASE"/>
    <property type="match status" value="1"/>
</dbReference>
<protein>
    <recommendedName>
        <fullName evidence="8">Pantothenate synthetase</fullName>
        <shortName evidence="8">PS</shortName>
        <ecNumber evidence="8">6.3.2.1</ecNumber>
    </recommendedName>
    <alternativeName>
        <fullName evidence="8">Pantoate--beta-alanine ligase</fullName>
    </alternativeName>
    <alternativeName>
        <fullName evidence="8">Pantoate-activating enzyme</fullName>
    </alternativeName>
</protein>
<keyword evidence="10" id="KW-1185">Reference proteome</keyword>
<proteinExistence type="inferred from homology"/>
<accession>A0ABT3RTD2</accession>
<comment type="subunit">
    <text evidence="8">Homodimer.</text>
</comment>
<dbReference type="Proteomes" id="UP001209885">
    <property type="component" value="Unassembled WGS sequence"/>
</dbReference>
<keyword evidence="6 8" id="KW-0067">ATP-binding</keyword>
<feature type="binding site" evidence="8">
    <location>
        <begin position="29"/>
        <end position="36"/>
    </location>
    <ligand>
        <name>ATP</name>
        <dbReference type="ChEBI" id="CHEBI:30616"/>
    </ligand>
</feature>
<dbReference type="InterPro" id="IPR042176">
    <property type="entry name" value="Pantoate_ligase_C"/>
</dbReference>
<dbReference type="PANTHER" id="PTHR21299:SF1">
    <property type="entry name" value="PANTOATE--BETA-ALANINE LIGASE"/>
    <property type="match status" value="1"/>
</dbReference>
<evidence type="ECO:0000256" key="3">
    <source>
        <dbReference type="ARBA" id="ARBA00022598"/>
    </source>
</evidence>
<dbReference type="InterPro" id="IPR014729">
    <property type="entry name" value="Rossmann-like_a/b/a_fold"/>
</dbReference>
<keyword evidence="3 8" id="KW-0436">Ligase</keyword>
<feature type="binding site" evidence="8">
    <location>
        <position position="60"/>
    </location>
    <ligand>
        <name>beta-alanine</name>
        <dbReference type="ChEBI" id="CHEBI:57966"/>
    </ligand>
</feature>
<keyword evidence="8" id="KW-0963">Cytoplasm</keyword>
<evidence type="ECO:0000256" key="6">
    <source>
        <dbReference type="ARBA" id="ARBA00022840"/>
    </source>
</evidence>
<dbReference type="GO" id="GO:0016874">
    <property type="term" value="F:ligase activity"/>
    <property type="evidence" value="ECO:0007669"/>
    <property type="project" value="UniProtKB-KW"/>
</dbReference>
<dbReference type="NCBIfam" id="TIGR00018">
    <property type="entry name" value="panC"/>
    <property type="match status" value="1"/>
</dbReference>
<feature type="binding site" evidence="8">
    <location>
        <position position="175"/>
    </location>
    <ligand>
        <name>ATP</name>
        <dbReference type="ChEBI" id="CHEBI:30616"/>
    </ligand>
</feature>
<dbReference type="InterPro" id="IPR003721">
    <property type="entry name" value="Pantoate_ligase"/>
</dbReference>
<keyword evidence="5 8" id="KW-0547">Nucleotide-binding</keyword>
<comment type="miscellaneous">
    <text evidence="8">The reaction proceeds by a bi uni uni bi ping pong mechanism.</text>
</comment>
<dbReference type="RefSeq" id="WP_266057350.1">
    <property type="nucleotide sequence ID" value="NZ_JAPFQN010000006.1"/>
</dbReference>
<dbReference type="CDD" id="cd00560">
    <property type="entry name" value="PanC"/>
    <property type="match status" value="1"/>
</dbReference>
<reference evidence="9 10" key="1">
    <citation type="submission" date="2022-11" db="EMBL/GenBank/DDBJ databases">
        <title>The characterization of three novel Bacteroidetes species and genomic analysis of their roles in tidal elemental geochemical cycles.</title>
        <authorList>
            <person name="Ma K."/>
        </authorList>
    </citation>
    <scope>NUCLEOTIDE SEQUENCE [LARGE SCALE GENOMIC DNA]</scope>
    <source>
        <strain evidence="9 10">M17</strain>
    </source>
</reference>
<gene>
    <name evidence="8 9" type="primary">panC</name>
    <name evidence="9" type="ORF">OO013_13245</name>
</gene>
<keyword evidence="4 8" id="KW-0566">Pantothenate biosynthesis</keyword>
<evidence type="ECO:0000256" key="1">
    <source>
        <dbReference type="ARBA" id="ARBA00004990"/>
    </source>
</evidence>
<dbReference type="Gene3D" id="3.40.50.620">
    <property type="entry name" value="HUPs"/>
    <property type="match status" value="1"/>
</dbReference>
<evidence type="ECO:0000256" key="4">
    <source>
        <dbReference type="ARBA" id="ARBA00022655"/>
    </source>
</evidence>
<comment type="subcellular location">
    <subcellularLocation>
        <location evidence="8">Cytoplasm</location>
    </subcellularLocation>
</comment>
<name>A0ABT3RTD2_9BACT</name>
<evidence type="ECO:0000256" key="2">
    <source>
        <dbReference type="ARBA" id="ARBA00009256"/>
    </source>
</evidence>
<dbReference type="InterPro" id="IPR004821">
    <property type="entry name" value="Cyt_trans-like"/>
</dbReference>
<feature type="binding site" evidence="8">
    <location>
        <position position="60"/>
    </location>
    <ligand>
        <name>(R)-pantoate</name>
        <dbReference type="ChEBI" id="CHEBI:15980"/>
    </ligand>
</feature>
<feature type="binding site" evidence="8">
    <location>
        <position position="152"/>
    </location>
    <ligand>
        <name>(R)-pantoate</name>
        <dbReference type="ChEBI" id="CHEBI:15980"/>
    </ligand>
</feature>
<evidence type="ECO:0000313" key="9">
    <source>
        <dbReference type="EMBL" id="MCX2744843.1"/>
    </source>
</evidence>
<feature type="active site" description="Proton donor" evidence="8">
    <location>
        <position position="36"/>
    </location>
</feature>
<comment type="pathway">
    <text evidence="1 8">Cofactor biosynthesis; (R)-pantothenate biosynthesis; (R)-pantothenate from (R)-pantoate and beta-alanine: step 1/1.</text>
</comment>
<organism evidence="9 10">
    <name type="scientific">Mangrovivirga halotolerans</name>
    <dbReference type="NCBI Taxonomy" id="2993936"/>
    <lineage>
        <taxon>Bacteria</taxon>
        <taxon>Pseudomonadati</taxon>
        <taxon>Bacteroidota</taxon>
        <taxon>Cytophagia</taxon>
        <taxon>Cytophagales</taxon>
        <taxon>Mangrovivirgaceae</taxon>
        <taxon>Mangrovivirga</taxon>
    </lineage>
</organism>
<dbReference type="NCBIfam" id="TIGR00125">
    <property type="entry name" value="cyt_tran_rel"/>
    <property type="match status" value="1"/>
</dbReference>
<dbReference type="EC" id="6.3.2.1" evidence="8"/>
<comment type="function">
    <text evidence="8">Catalyzes the condensation of pantoate with beta-alanine in an ATP-dependent reaction via a pantoyl-adenylate intermediate.</text>
</comment>
<comment type="catalytic activity">
    <reaction evidence="7 8">
        <text>(R)-pantoate + beta-alanine + ATP = (R)-pantothenate + AMP + diphosphate + H(+)</text>
        <dbReference type="Rhea" id="RHEA:10912"/>
        <dbReference type="ChEBI" id="CHEBI:15378"/>
        <dbReference type="ChEBI" id="CHEBI:15980"/>
        <dbReference type="ChEBI" id="CHEBI:29032"/>
        <dbReference type="ChEBI" id="CHEBI:30616"/>
        <dbReference type="ChEBI" id="CHEBI:33019"/>
        <dbReference type="ChEBI" id="CHEBI:57966"/>
        <dbReference type="ChEBI" id="CHEBI:456215"/>
        <dbReference type="EC" id="6.3.2.1"/>
    </reaction>
</comment>
<feature type="binding site" evidence="8">
    <location>
        <begin position="146"/>
        <end position="149"/>
    </location>
    <ligand>
        <name>ATP</name>
        <dbReference type="ChEBI" id="CHEBI:30616"/>
    </ligand>
</feature>
<dbReference type="HAMAP" id="MF_00158">
    <property type="entry name" value="PanC"/>
    <property type="match status" value="1"/>
</dbReference>
<evidence type="ECO:0000256" key="7">
    <source>
        <dbReference type="ARBA" id="ARBA00048258"/>
    </source>
</evidence>
<comment type="similarity">
    <text evidence="2 8">Belongs to the pantothenate synthetase family.</text>
</comment>
<comment type="caution">
    <text evidence="9">The sequence shown here is derived from an EMBL/GenBank/DDBJ whole genome shotgun (WGS) entry which is preliminary data.</text>
</comment>
<evidence type="ECO:0000256" key="8">
    <source>
        <dbReference type="HAMAP-Rule" id="MF_00158"/>
    </source>
</evidence>
<feature type="binding site" evidence="8">
    <location>
        <begin position="183"/>
        <end position="186"/>
    </location>
    <ligand>
        <name>ATP</name>
        <dbReference type="ChEBI" id="CHEBI:30616"/>
    </ligand>
</feature>
<dbReference type="Pfam" id="PF02569">
    <property type="entry name" value="Pantoate_ligase"/>
    <property type="match status" value="1"/>
</dbReference>
<dbReference type="EMBL" id="JAPFQN010000006">
    <property type="protein sequence ID" value="MCX2744843.1"/>
    <property type="molecule type" value="Genomic_DNA"/>
</dbReference>
<dbReference type="SUPFAM" id="SSF52374">
    <property type="entry name" value="Nucleotidylyl transferase"/>
    <property type="match status" value="1"/>
</dbReference>